<keyword evidence="2" id="KW-0808">Transferase</keyword>
<accession>A0ABS6CZJ5</accession>
<feature type="domain" description="Polysaccharide pyruvyl transferase" evidence="1">
    <location>
        <begin position="13"/>
        <end position="305"/>
    </location>
</feature>
<sequence length="367" mass="43580">MKKIFIHAYMAGNLGDDLFVRVLCERYHNMTFRIIADDTYKKRFKDIHNLKVYSPDSFIVRAIDWIIYRQKNKKRGFWKLMLKTSYATVHIGGSVFVQHAKNFSDAYELDNEIVTMSKRTYIVGANFGPFIDKKYYNDYYELFKQYKGIVFRDRYSYGLFKELPNIKYAPDIIFNMKIKEKVPEKHQVLISVIDMKNRNGEFGISQYSDMYQKFIVALSRQYLLLGYNVKFISFCKYQGDDKVIDEIIELLKANENRISACYYDYDFQICLKSFIESEIVIGTRFHSVILGLITGKKVLPIIYDSKTRNILEDMGYDLFVELECLEYHLRNMANLIERIDEVQNVDVEKLRYEAQGQFSDLDKLFKR</sequence>
<dbReference type="RefSeq" id="WP_216239237.1">
    <property type="nucleotide sequence ID" value="NZ_JABACJ020000002.1"/>
</dbReference>
<comment type="caution">
    <text evidence="2">The sequence shown here is derived from an EMBL/GenBank/DDBJ whole genome shotgun (WGS) entry which is preliminary data.</text>
</comment>
<proteinExistence type="predicted"/>
<dbReference type="EMBL" id="JABACJ020000002">
    <property type="protein sequence ID" value="MBU3874744.1"/>
    <property type="molecule type" value="Genomic_DNA"/>
</dbReference>
<dbReference type="Proteomes" id="UP000723714">
    <property type="component" value="Unassembled WGS sequence"/>
</dbReference>
<dbReference type="InterPro" id="IPR007345">
    <property type="entry name" value="Polysacch_pyruvyl_Trfase"/>
</dbReference>
<keyword evidence="3" id="KW-1185">Reference proteome</keyword>
<protein>
    <submittedName>
        <fullName evidence="2">Polysaccharide pyruvyl transferase family protein</fullName>
    </submittedName>
</protein>
<evidence type="ECO:0000313" key="3">
    <source>
        <dbReference type="Proteomes" id="UP000723714"/>
    </source>
</evidence>
<dbReference type="PANTHER" id="PTHR36836:SF1">
    <property type="entry name" value="COLANIC ACID BIOSYNTHESIS PROTEIN WCAK"/>
    <property type="match status" value="1"/>
</dbReference>
<name>A0ABS6CZJ5_9FIRM</name>
<evidence type="ECO:0000259" key="1">
    <source>
        <dbReference type="Pfam" id="PF04230"/>
    </source>
</evidence>
<organism evidence="2 3">
    <name type="scientific">Faecalicatena faecalis</name>
    <dbReference type="NCBI Taxonomy" id="2726362"/>
    <lineage>
        <taxon>Bacteria</taxon>
        <taxon>Bacillati</taxon>
        <taxon>Bacillota</taxon>
        <taxon>Clostridia</taxon>
        <taxon>Lachnospirales</taxon>
        <taxon>Lachnospiraceae</taxon>
        <taxon>Faecalicatena</taxon>
    </lineage>
</organism>
<dbReference type="PANTHER" id="PTHR36836">
    <property type="entry name" value="COLANIC ACID BIOSYNTHESIS PROTEIN WCAK"/>
    <property type="match status" value="1"/>
</dbReference>
<evidence type="ECO:0000313" key="2">
    <source>
        <dbReference type="EMBL" id="MBU3874744.1"/>
    </source>
</evidence>
<dbReference type="GO" id="GO:0016740">
    <property type="term" value="F:transferase activity"/>
    <property type="evidence" value="ECO:0007669"/>
    <property type="project" value="UniProtKB-KW"/>
</dbReference>
<gene>
    <name evidence="2" type="ORF">HGO97_002815</name>
</gene>
<reference evidence="2 3" key="1">
    <citation type="submission" date="2021-06" db="EMBL/GenBank/DDBJ databases">
        <title>Faecalicatena sp. nov. isolated from porcine feces.</title>
        <authorList>
            <person name="Oh B.S."/>
            <person name="Lee J.H."/>
        </authorList>
    </citation>
    <scope>NUCLEOTIDE SEQUENCE [LARGE SCALE GENOMIC DNA]</scope>
    <source>
        <strain evidence="2 3">AGMB00832</strain>
    </source>
</reference>
<dbReference type="Pfam" id="PF04230">
    <property type="entry name" value="PS_pyruv_trans"/>
    <property type="match status" value="1"/>
</dbReference>